<organism evidence="2 3">
    <name type="scientific">Adhaeretor mobilis</name>
    <dbReference type="NCBI Taxonomy" id="1930276"/>
    <lineage>
        <taxon>Bacteria</taxon>
        <taxon>Pseudomonadati</taxon>
        <taxon>Planctomycetota</taxon>
        <taxon>Planctomycetia</taxon>
        <taxon>Pirellulales</taxon>
        <taxon>Lacipirellulaceae</taxon>
        <taxon>Adhaeretor</taxon>
    </lineage>
</organism>
<name>A0A517MXI3_9BACT</name>
<keyword evidence="3" id="KW-1185">Reference proteome</keyword>
<evidence type="ECO:0000256" key="1">
    <source>
        <dbReference type="SAM" id="MobiDB-lite"/>
    </source>
</evidence>
<gene>
    <name evidence="2" type="ORF">HG15A2_29210</name>
</gene>
<protein>
    <submittedName>
        <fullName evidence="2">Uncharacterized protein</fullName>
    </submittedName>
</protein>
<feature type="region of interest" description="Disordered" evidence="1">
    <location>
        <begin position="17"/>
        <end position="38"/>
    </location>
</feature>
<accession>A0A517MXI3</accession>
<dbReference type="Proteomes" id="UP000319852">
    <property type="component" value="Chromosome"/>
</dbReference>
<evidence type="ECO:0000313" key="3">
    <source>
        <dbReference type="Proteomes" id="UP000319852"/>
    </source>
</evidence>
<evidence type="ECO:0000313" key="2">
    <source>
        <dbReference type="EMBL" id="QDS99595.1"/>
    </source>
</evidence>
<sequence>MRCKIVKRYLKNPIRTKSAIPKPSENSSLHGKTFSIAL</sequence>
<dbReference type="EMBL" id="CP036263">
    <property type="protein sequence ID" value="QDS99595.1"/>
    <property type="molecule type" value="Genomic_DNA"/>
</dbReference>
<dbReference type="AlphaFoldDB" id="A0A517MXI3"/>
<proteinExistence type="predicted"/>
<reference evidence="2 3" key="1">
    <citation type="submission" date="2019-02" db="EMBL/GenBank/DDBJ databases">
        <title>Deep-cultivation of Planctomycetes and their phenomic and genomic characterization uncovers novel biology.</title>
        <authorList>
            <person name="Wiegand S."/>
            <person name="Jogler M."/>
            <person name="Boedeker C."/>
            <person name="Pinto D."/>
            <person name="Vollmers J."/>
            <person name="Rivas-Marin E."/>
            <person name="Kohn T."/>
            <person name="Peeters S.H."/>
            <person name="Heuer A."/>
            <person name="Rast P."/>
            <person name="Oberbeckmann S."/>
            <person name="Bunk B."/>
            <person name="Jeske O."/>
            <person name="Meyerdierks A."/>
            <person name="Storesund J.E."/>
            <person name="Kallscheuer N."/>
            <person name="Luecker S."/>
            <person name="Lage O.M."/>
            <person name="Pohl T."/>
            <person name="Merkel B.J."/>
            <person name="Hornburger P."/>
            <person name="Mueller R.-W."/>
            <person name="Bruemmer F."/>
            <person name="Labrenz M."/>
            <person name="Spormann A.M."/>
            <person name="Op den Camp H."/>
            <person name="Overmann J."/>
            <person name="Amann R."/>
            <person name="Jetten M.S.M."/>
            <person name="Mascher T."/>
            <person name="Medema M.H."/>
            <person name="Devos D.P."/>
            <person name="Kaster A.-K."/>
            <person name="Ovreas L."/>
            <person name="Rohde M."/>
            <person name="Galperin M.Y."/>
            <person name="Jogler C."/>
        </authorList>
    </citation>
    <scope>NUCLEOTIDE SEQUENCE [LARGE SCALE GENOMIC DNA]</scope>
    <source>
        <strain evidence="2 3">HG15A2</strain>
    </source>
</reference>
<dbReference type="KEGG" id="amob:HG15A2_29210"/>